<dbReference type="SMART" id="SM00530">
    <property type="entry name" value="HTH_XRE"/>
    <property type="match status" value="1"/>
</dbReference>
<dbReference type="InterPro" id="IPR001387">
    <property type="entry name" value="Cro/C1-type_HTH"/>
</dbReference>
<dbReference type="PROSITE" id="PS50943">
    <property type="entry name" value="HTH_CROC1"/>
    <property type="match status" value="1"/>
</dbReference>
<gene>
    <name evidence="3" type="ORF">AB8B22_04435</name>
</gene>
<accession>A0AB39VHT6</accession>
<evidence type="ECO:0000259" key="2">
    <source>
        <dbReference type="PROSITE" id="PS50943"/>
    </source>
</evidence>
<dbReference type="Pfam" id="PF01381">
    <property type="entry name" value="HTH_3"/>
    <property type="match status" value="1"/>
</dbReference>
<dbReference type="GO" id="GO:0003677">
    <property type="term" value="F:DNA binding"/>
    <property type="evidence" value="ECO:0007669"/>
    <property type="project" value="UniProtKB-KW"/>
</dbReference>
<dbReference type="PANTHER" id="PTHR46558">
    <property type="entry name" value="TRACRIPTIONAL REGULATORY PROTEIN-RELATED-RELATED"/>
    <property type="match status" value="1"/>
</dbReference>
<dbReference type="Gene3D" id="1.10.260.40">
    <property type="entry name" value="lambda repressor-like DNA-binding domains"/>
    <property type="match status" value="1"/>
</dbReference>
<protein>
    <submittedName>
        <fullName evidence="3">Helix-turn-helix domain-containing protein</fullName>
    </submittedName>
</protein>
<evidence type="ECO:0000256" key="1">
    <source>
        <dbReference type="ARBA" id="ARBA00023125"/>
    </source>
</evidence>
<keyword evidence="1" id="KW-0238">DNA-binding</keyword>
<dbReference type="EMBL" id="CP165644">
    <property type="protein sequence ID" value="XDU67669.1"/>
    <property type="molecule type" value="Genomic_DNA"/>
</dbReference>
<evidence type="ECO:0000313" key="3">
    <source>
        <dbReference type="EMBL" id="XDU67669.1"/>
    </source>
</evidence>
<dbReference type="InterPro" id="IPR010982">
    <property type="entry name" value="Lambda_DNA-bd_dom_sf"/>
</dbReference>
<proteinExistence type="predicted"/>
<reference evidence="3" key="1">
    <citation type="submission" date="2024-07" db="EMBL/GenBank/DDBJ databases">
        <authorList>
            <person name="Li X.-J."/>
            <person name="Wang X."/>
        </authorList>
    </citation>
    <scope>NUCLEOTIDE SEQUENCE</scope>
    <source>
        <strain evidence="3">HSP-334</strain>
    </source>
</reference>
<dbReference type="RefSeq" id="WP_369711807.1">
    <property type="nucleotide sequence ID" value="NZ_CP165644.1"/>
</dbReference>
<sequence length="94" mass="10937">MKDMSKYFKNFLNEQLKDEEFRKEHESLEAEFQIIKEIVEARKDKNITQKELSDLTGITQGDISKIENGNANLSLKTLKKLAAAFRKKLVISFE</sequence>
<dbReference type="PANTHER" id="PTHR46558:SF11">
    <property type="entry name" value="HTH-TYPE TRANSCRIPTIONAL REGULATOR XRE"/>
    <property type="match status" value="1"/>
</dbReference>
<dbReference type="SUPFAM" id="SSF47413">
    <property type="entry name" value="lambda repressor-like DNA-binding domains"/>
    <property type="match status" value="1"/>
</dbReference>
<dbReference type="CDD" id="cd00093">
    <property type="entry name" value="HTH_XRE"/>
    <property type="match status" value="1"/>
</dbReference>
<organism evidence="3">
    <name type="scientific">Leptotrichia rugosa</name>
    <dbReference type="NCBI Taxonomy" id="3239302"/>
    <lineage>
        <taxon>Bacteria</taxon>
        <taxon>Fusobacteriati</taxon>
        <taxon>Fusobacteriota</taxon>
        <taxon>Fusobacteriia</taxon>
        <taxon>Fusobacteriales</taxon>
        <taxon>Leptotrichiaceae</taxon>
        <taxon>Leptotrichia</taxon>
    </lineage>
</organism>
<dbReference type="KEGG" id="lrug:AB8B22_04435"/>
<feature type="domain" description="HTH cro/C1-type" evidence="2">
    <location>
        <begin position="38"/>
        <end position="92"/>
    </location>
</feature>
<name>A0AB39VHT6_9FUSO</name>
<dbReference type="AlphaFoldDB" id="A0AB39VHT6"/>